<evidence type="ECO:0000313" key="5">
    <source>
        <dbReference type="EMBL" id="KAE8418380.1"/>
    </source>
</evidence>
<dbReference type="SUPFAM" id="SSF48056">
    <property type="entry name" value="Di-copper centre-containing domain"/>
    <property type="match status" value="1"/>
</dbReference>
<dbReference type="PANTHER" id="PTHR11474">
    <property type="entry name" value="TYROSINASE FAMILY MEMBER"/>
    <property type="match status" value="1"/>
</dbReference>
<evidence type="ECO:0000313" key="6">
    <source>
        <dbReference type="Proteomes" id="UP000325395"/>
    </source>
</evidence>
<evidence type="ECO:0000256" key="1">
    <source>
        <dbReference type="ARBA" id="ARBA00022723"/>
    </source>
</evidence>
<dbReference type="InterPro" id="IPR050316">
    <property type="entry name" value="Tyrosinase/Hemocyanin"/>
</dbReference>
<dbReference type="InterPro" id="IPR008922">
    <property type="entry name" value="Di-copper_centre_dom_sf"/>
</dbReference>
<organism evidence="5 6">
    <name type="scientific">Aspergillus pseudocaelatus</name>
    <dbReference type="NCBI Taxonomy" id="1825620"/>
    <lineage>
        <taxon>Eukaryota</taxon>
        <taxon>Fungi</taxon>
        <taxon>Dikarya</taxon>
        <taxon>Ascomycota</taxon>
        <taxon>Pezizomycotina</taxon>
        <taxon>Eurotiomycetes</taxon>
        <taxon>Eurotiomycetidae</taxon>
        <taxon>Eurotiales</taxon>
        <taxon>Aspergillaceae</taxon>
        <taxon>Aspergillus</taxon>
        <taxon>Aspergillus subgen. Circumdati</taxon>
    </lineage>
</organism>
<dbReference type="PANTHER" id="PTHR11474:SF127">
    <property type="entry name" value="TYROSINASE COPPER-BINDING DOMAIN-CONTAINING PROTEIN"/>
    <property type="match status" value="1"/>
</dbReference>
<dbReference type="PRINTS" id="PR00092">
    <property type="entry name" value="TYROSINASE"/>
</dbReference>
<protein>
    <recommendedName>
        <fullName evidence="3 4">Tyrosinase copper-binding domain-containing protein</fullName>
    </recommendedName>
</protein>
<evidence type="ECO:0000256" key="2">
    <source>
        <dbReference type="SAM" id="Phobius"/>
    </source>
</evidence>
<dbReference type="Pfam" id="PF00264">
    <property type="entry name" value="Tyrosinase"/>
    <property type="match status" value="1"/>
</dbReference>
<dbReference type="InterPro" id="IPR002227">
    <property type="entry name" value="Tyrosinase_Cu-bd"/>
</dbReference>
<dbReference type="EMBL" id="ML735727">
    <property type="protein sequence ID" value="KAE8418380.1"/>
    <property type="molecule type" value="Genomic_DNA"/>
</dbReference>
<name>A0ABQ6WMM8_9EURO</name>
<gene>
    <name evidence="5" type="ORF">BDV36DRAFT_308731</name>
</gene>
<keyword evidence="2" id="KW-0812">Transmembrane</keyword>
<keyword evidence="6" id="KW-1185">Reference proteome</keyword>
<keyword evidence="2" id="KW-0472">Membrane</keyword>
<reference evidence="5 6" key="1">
    <citation type="submission" date="2019-04" db="EMBL/GenBank/DDBJ databases">
        <authorList>
            <consortium name="DOE Joint Genome Institute"/>
            <person name="Mondo S."/>
            <person name="Kjaerbolling I."/>
            <person name="Vesth T."/>
            <person name="Frisvad J.C."/>
            <person name="Nybo J.L."/>
            <person name="Theobald S."/>
            <person name="Kildgaard S."/>
            <person name="Isbrandt T."/>
            <person name="Kuo A."/>
            <person name="Sato A."/>
            <person name="Lyhne E.K."/>
            <person name="Kogle M.E."/>
            <person name="Wiebenga A."/>
            <person name="Kun R.S."/>
            <person name="Lubbers R.J."/>
            <person name="Makela M.R."/>
            <person name="Barry K."/>
            <person name="Chovatia M."/>
            <person name="Clum A."/>
            <person name="Daum C."/>
            <person name="Haridas S."/>
            <person name="He G."/>
            <person name="LaButti K."/>
            <person name="Lipzen A."/>
            <person name="Riley R."/>
            <person name="Salamov A."/>
            <person name="Simmons B.A."/>
            <person name="Magnuson J.K."/>
            <person name="Henrissat B."/>
            <person name="Mortensen U.H."/>
            <person name="Larsen T.O."/>
            <person name="Devries R.P."/>
            <person name="Grigoriev I.V."/>
            <person name="Machida M."/>
            <person name="Baker S.E."/>
            <person name="Andersen M.R."/>
            <person name="Cantor M.N."/>
            <person name="Hua S.X."/>
        </authorList>
    </citation>
    <scope>NUCLEOTIDE SEQUENCE [LARGE SCALE GENOMIC DNA]</scope>
    <source>
        <strain evidence="5 6">CBS 117616</strain>
    </source>
</reference>
<feature type="transmembrane region" description="Helical" evidence="2">
    <location>
        <begin position="41"/>
        <end position="63"/>
    </location>
</feature>
<accession>A0ABQ6WMM8</accession>
<sequence length="361" mass="40750">MAVEYLQEKLNKWRYSPLADADSPDEEGGNATAKHIKPSFVALYTVLAIISLITVIISLVQLLSRTATTTRASPCVNPQVRREWRSLTSNEKQNFTQAVICLASIPSTWQPNGTIYDDFAILHGGIGSWCHRSASFLPWHRYTLVVFENALREHCGFTGQVPYWDWTLDWMNLANSSIFDSVDGFGGDGDHTGQEVVGGGRCVIDGPFAGLQPILYNHTYVQHCIARGFRDGDQAGRISGEYYRPESVGSILRKQSYVELVREIEIYLHNPLHQGVNGDFLAMTAANDPLFYVHHAQLDHLWWRWQQESPELRLKEYHGKHMYNSTGNATVDDMLMYGGFAEDIPVSTVMDTRGGFLCYTY</sequence>
<keyword evidence="1" id="KW-0479">Metal-binding</keyword>
<dbReference type="Proteomes" id="UP000325395">
    <property type="component" value="Unassembled WGS sequence"/>
</dbReference>
<dbReference type="PROSITE" id="PS00497">
    <property type="entry name" value="TYROSINASE_1"/>
    <property type="match status" value="1"/>
</dbReference>
<evidence type="ECO:0000259" key="3">
    <source>
        <dbReference type="PROSITE" id="PS00497"/>
    </source>
</evidence>
<dbReference type="Gene3D" id="1.10.1280.10">
    <property type="entry name" value="Di-copper center containing domain from catechol oxidase"/>
    <property type="match status" value="1"/>
</dbReference>
<feature type="domain" description="Tyrosinase copper-binding" evidence="4">
    <location>
        <begin position="288"/>
        <end position="299"/>
    </location>
</feature>
<proteinExistence type="predicted"/>
<dbReference type="PROSITE" id="PS00498">
    <property type="entry name" value="TYROSINASE_2"/>
    <property type="match status" value="1"/>
</dbReference>
<keyword evidence="2" id="KW-1133">Transmembrane helix</keyword>
<evidence type="ECO:0000259" key="4">
    <source>
        <dbReference type="PROSITE" id="PS00498"/>
    </source>
</evidence>
<feature type="domain" description="Tyrosinase copper-binding" evidence="3">
    <location>
        <begin position="131"/>
        <end position="148"/>
    </location>
</feature>